<keyword evidence="2" id="KW-0805">Transcription regulation</keyword>
<evidence type="ECO:0000256" key="6">
    <source>
        <dbReference type="SAM" id="SignalP"/>
    </source>
</evidence>
<gene>
    <name evidence="8" type="ORF">M0R45_001800</name>
</gene>
<keyword evidence="9" id="KW-1185">Reference proteome</keyword>
<dbReference type="Proteomes" id="UP001457282">
    <property type="component" value="Unassembled WGS sequence"/>
</dbReference>
<evidence type="ECO:0000256" key="4">
    <source>
        <dbReference type="ARBA" id="ARBA00023163"/>
    </source>
</evidence>
<dbReference type="PROSITE" id="PS50863">
    <property type="entry name" value="B3"/>
    <property type="match status" value="1"/>
</dbReference>
<keyword evidence="4" id="KW-0804">Transcription</keyword>
<dbReference type="SUPFAM" id="SSF101936">
    <property type="entry name" value="DNA-binding pseudobarrel domain"/>
    <property type="match status" value="1"/>
</dbReference>
<organism evidence="8 9">
    <name type="scientific">Rubus argutus</name>
    <name type="common">Southern blackberry</name>
    <dbReference type="NCBI Taxonomy" id="59490"/>
    <lineage>
        <taxon>Eukaryota</taxon>
        <taxon>Viridiplantae</taxon>
        <taxon>Streptophyta</taxon>
        <taxon>Embryophyta</taxon>
        <taxon>Tracheophyta</taxon>
        <taxon>Spermatophyta</taxon>
        <taxon>Magnoliopsida</taxon>
        <taxon>eudicotyledons</taxon>
        <taxon>Gunneridae</taxon>
        <taxon>Pentapetalae</taxon>
        <taxon>rosids</taxon>
        <taxon>fabids</taxon>
        <taxon>Rosales</taxon>
        <taxon>Rosaceae</taxon>
        <taxon>Rosoideae</taxon>
        <taxon>Rosoideae incertae sedis</taxon>
        <taxon>Rubus</taxon>
    </lineage>
</organism>
<dbReference type="EMBL" id="JBEDUW010000269">
    <property type="protein sequence ID" value="KAK9901929.1"/>
    <property type="molecule type" value="Genomic_DNA"/>
</dbReference>
<evidence type="ECO:0000256" key="1">
    <source>
        <dbReference type="ARBA" id="ARBA00004123"/>
    </source>
</evidence>
<keyword evidence="6" id="KW-0732">Signal</keyword>
<sequence>MQWMCLHSSLGGIFLLTTTNLSWKIQMEKHGKVNGTRSNDTIKLCSGWVTFARCNGIELGDVCLFELQSKSNTVVHIIRN</sequence>
<evidence type="ECO:0000256" key="2">
    <source>
        <dbReference type="ARBA" id="ARBA00023015"/>
    </source>
</evidence>
<accession>A0AAW1VIC8</accession>
<feature type="chain" id="PRO_5044013585" description="TF-B3 domain-containing protein" evidence="6">
    <location>
        <begin position="23"/>
        <end position="80"/>
    </location>
</feature>
<protein>
    <recommendedName>
        <fullName evidence="7">TF-B3 domain-containing protein</fullName>
    </recommendedName>
</protein>
<evidence type="ECO:0000313" key="9">
    <source>
        <dbReference type="Proteomes" id="UP001457282"/>
    </source>
</evidence>
<keyword evidence="5" id="KW-0539">Nucleus</keyword>
<keyword evidence="3" id="KW-0238">DNA-binding</keyword>
<evidence type="ECO:0000256" key="3">
    <source>
        <dbReference type="ARBA" id="ARBA00023125"/>
    </source>
</evidence>
<dbReference type="GO" id="GO:0005634">
    <property type="term" value="C:nucleus"/>
    <property type="evidence" value="ECO:0007669"/>
    <property type="project" value="UniProtKB-SubCell"/>
</dbReference>
<dbReference type="Pfam" id="PF02362">
    <property type="entry name" value="B3"/>
    <property type="match status" value="1"/>
</dbReference>
<evidence type="ECO:0000259" key="7">
    <source>
        <dbReference type="PROSITE" id="PS50863"/>
    </source>
</evidence>
<name>A0AAW1VIC8_RUBAR</name>
<feature type="signal peptide" evidence="6">
    <location>
        <begin position="1"/>
        <end position="22"/>
    </location>
</feature>
<comment type="subcellular location">
    <subcellularLocation>
        <location evidence="1">Nucleus</location>
    </subcellularLocation>
</comment>
<dbReference type="GO" id="GO:0003677">
    <property type="term" value="F:DNA binding"/>
    <property type="evidence" value="ECO:0007669"/>
    <property type="project" value="UniProtKB-KW"/>
</dbReference>
<evidence type="ECO:0000313" key="8">
    <source>
        <dbReference type="EMBL" id="KAK9901929.1"/>
    </source>
</evidence>
<evidence type="ECO:0000256" key="5">
    <source>
        <dbReference type="ARBA" id="ARBA00023242"/>
    </source>
</evidence>
<comment type="caution">
    <text evidence="8">The sequence shown here is derived from an EMBL/GenBank/DDBJ whole genome shotgun (WGS) entry which is preliminary data.</text>
</comment>
<dbReference type="InterPro" id="IPR015300">
    <property type="entry name" value="DNA-bd_pseudobarrel_sf"/>
</dbReference>
<dbReference type="Gene3D" id="2.40.330.10">
    <property type="entry name" value="DNA-binding pseudobarrel domain"/>
    <property type="match status" value="1"/>
</dbReference>
<dbReference type="InterPro" id="IPR003340">
    <property type="entry name" value="B3_DNA-bd"/>
</dbReference>
<proteinExistence type="predicted"/>
<feature type="domain" description="TF-B3" evidence="7">
    <location>
        <begin position="1"/>
        <end position="80"/>
    </location>
</feature>
<dbReference type="AlphaFoldDB" id="A0AAW1VIC8"/>
<reference evidence="8 9" key="1">
    <citation type="journal article" date="2023" name="G3 (Bethesda)">
        <title>A chromosome-length genome assembly and annotation of blackberry (Rubus argutus, cv. 'Hillquist').</title>
        <authorList>
            <person name="Bruna T."/>
            <person name="Aryal R."/>
            <person name="Dudchenko O."/>
            <person name="Sargent D.J."/>
            <person name="Mead D."/>
            <person name="Buti M."/>
            <person name="Cavallini A."/>
            <person name="Hytonen T."/>
            <person name="Andres J."/>
            <person name="Pham M."/>
            <person name="Weisz D."/>
            <person name="Mascagni F."/>
            <person name="Usai G."/>
            <person name="Natali L."/>
            <person name="Bassil N."/>
            <person name="Fernandez G.E."/>
            <person name="Lomsadze A."/>
            <person name="Armour M."/>
            <person name="Olukolu B."/>
            <person name="Poorten T."/>
            <person name="Britton C."/>
            <person name="Davik J."/>
            <person name="Ashrafi H."/>
            <person name="Aiden E.L."/>
            <person name="Borodovsky M."/>
            <person name="Worthington M."/>
        </authorList>
    </citation>
    <scope>NUCLEOTIDE SEQUENCE [LARGE SCALE GENOMIC DNA]</scope>
    <source>
        <strain evidence="8">PI 553951</strain>
    </source>
</reference>